<evidence type="ECO:0000256" key="2">
    <source>
        <dbReference type="SAM" id="MobiDB-lite"/>
    </source>
</evidence>
<evidence type="ECO:0000259" key="3">
    <source>
        <dbReference type="Pfam" id="PF13649"/>
    </source>
</evidence>
<dbReference type="EC" id="2.1.-.-" evidence="4"/>
<organism evidence="4 5">
    <name type="scientific">Nocardiopsis tropica</name>
    <dbReference type="NCBI Taxonomy" id="109330"/>
    <lineage>
        <taxon>Bacteria</taxon>
        <taxon>Bacillati</taxon>
        <taxon>Actinomycetota</taxon>
        <taxon>Actinomycetes</taxon>
        <taxon>Streptosporangiales</taxon>
        <taxon>Nocardiopsidaceae</taxon>
        <taxon>Nocardiopsis</taxon>
    </lineage>
</organism>
<evidence type="ECO:0000313" key="5">
    <source>
        <dbReference type="Proteomes" id="UP001432401"/>
    </source>
</evidence>
<gene>
    <name evidence="4" type="ORF">ABUK86_08835</name>
</gene>
<keyword evidence="4" id="KW-0489">Methyltransferase</keyword>
<keyword evidence="5" id="KW-1185">Reference proteome</keyword>
<dbReference type="PANTHER" id="PTHR43861:SF3">
    <property type="entry name" value="PUTATIVE (AFU_ORTHOLOGUE AFUA_2G14390)-RELATED"/>
    <property type="match status" value="1"/>
</dbReference>
<dbReference type="GO" id="GO:0008168">
    <property type="term" value="F:methyltransferase activity"/>
    <property type="evidence" value="ECO:0007669"/>
    <property type="project" value="UniProtKB-KW"/>
</dbReference>
<protein>
    <submittedName>
        <fullName evidence="4">Class I SAM-dependent methyltransferase</fullName>
        <ecNumber evidence="4">2.1.-.-</ecNumber>
    </submittedName>
</protein>
<name>A0ABV1ZSB4_9ACTN</name>
<evidence type="ECO:0000313" key="4">
    <source>
        <dbReference type="EMBL" id="MES0833878.1"/>
    </source>
</evidence>
<dbReference type="CDD" id="cd02440">
    <property type="entry name" value="AdoMet_MTases"/>
    <property type="match status" value="1"/>
</dbReference>
<dbReference type="InterPro" id="IPR041698">
    <property type="entry name" value="Methyltransf_25"/>
</dbReference>
<feature type="domain" description="Methyltransferase" evidence="3">
    <location>
        <begin position="60"/>
        <end position="155"/>
    </location>
</feature>
<feature type="region of interest" description="Disordered" evidence="2">
    <location>
        <begin position="1"/>
        <end position="23"/>
    </location>
</feature>
<dbReference type="Gene3D" id="3.40.50.150">
    <property type="entry name" value="Vaccinia Virus protein VP39"/>
    <property type="match status" value="1"/>
</dbReference>
<dbReference type="Proteomes" id="UP001432401">
    <property type="component" value="Unassembled WGS sequence"/>
</dbReference>
<dbReference type="SUPFAM" id="SSF53335">
    <property type="entry name" value="S-adenosyl-L-methionine-dependent methyltransferases"/>
    <property type="match status" value="1"/>
</dbReference>
<dbReference type="InterPro" id="IPR029063">
    <property type="entry name" value="SAM-dependent_MTases_sf"/>
</dbReference>
<accession>A0ABV1ZSB4</accession>
<comment type="caution">
    <text evidence="4">The sequence shown here is derived from an EMBL/GenBank/DDBJ whole genome shotgun (WGS) entry which is preliminary data.</text>
</comment>
<dbReference type="GO" id="GO:0032259">
    <property type="term" value="P:methylation"/>
    <property type="evidence" value="ECO:0007669"/>
    <property type="project" value="UniProtKB-KW"/>
</dbReference>
<sequence>MNHEHTGHGHGHGTGTGAPSVPVTAQDWDERYAAAPTLWSGNPNRHLVAEAEGLAAGRALDVGSGEGADAAWLAGRGWEVTAVDISEVALERAAAHAAEHGPDIAGRITWRQADITAWTPPADAFDLVSAQYMHLPPEARSRLVEGLAASVVPGGELLIVAHHPRDLEDGVPRPPIEEMFYTGDELAAALPESGWTVLVDEARRGEQTLEGVTYTTHDLVFRARREP</sequence>
<evidence type="ECO:0000256" key="1">
    <source>
        <dbReference type="ARBA" id="ARBA00022679"/>
    </source>
</evidence>
<dbReference type="EMBL" id="JBEQNB010000004">
    <property type="protein sequence ID" value="MES0833878.1"/>
    <property type="molecule type" value="Genomic_DNA"/>
</dbReference>
<reference evidence="4 5" key="1">
    <citation type="submission" date="2024-06" db="EMBL/GenBank/DDBJ databases">
        <authorList>
            <person name="Bataeva Y.V."/>
            <person name="Grigorian L.N."/>
            <person name="Solomentsev V.I."/>
        </authorList>
    </citation>
    <scope>NUCLEOTIDE SEQUENCE [LARGE SCALE GENOMIC DNA]</scope>
    <source>
        <strain evidence="5">SCPM-O-B-12605 (RCAM04882)</strain>
    </source>
</reference>
<dbReference type="Pfam" id="PF13649">
    <property type="entry name" value="Methyltransf_25"/>
    <property type="match status" value="1"/>
</dbReference>
<dbReference type="PANTHER" id="PTHR43861">
    <property type="entry name" value="TRANS-ACONITATE 2-METHYLTRANSFERASE-RELATED"/>
    <property type="match status" value="1"/>
</dbReference>
<proteinExistence type="predicted"/>
<keyword evidence="1 4" id="KW-0808">Transferase</keyword>